<organism evidence="2 3">
    <name type="scientific">Candidatus Methylobacter oryzae</name>
    <dbReference type="NCBI Taxonomy" id="2497749"/>
    <lineage>
        <taxon>Bacteria</taxon>
        <taxon>Pseudomonadati</taxon>
        <taxon>Pseudomonadota</taxon>
        <taxon>Gammaproteobacteria</taxon>
        <taxon>Methylococcales</taxon>
        <taxon>Methylococcaceae</taxon>
        <taxon>Methylobacter</taxon>
    </lineage>
</organism>
<protein>
    <recommendedName>
        <fullName evidence="4">Serine acetyltransferase</fullName>
    </recommendedName>
</protein>
<dbReference type="InterPro" id="IPR011004">
    <property type="entry name" value="Trimer_LpxA-like_sf"/>
</dbReference>
<evidence type="ECO:0000313" key="2">
    <source>
        <dbReference type="EMBL" id="TRW92064.1"/>
    </source>
</evidence>
<feature type="region of interest" description="Disordered" evidence="1">
    <location>
        <begin position="1"/>
        <end position="20"/>
    </location>
</feature>
<dbReference type="InterPro" id="IPR001451">
    <property type="entry name" value="Hexapep"/>
</dbReference>
<sequence>MNRLAQDVEASPAPQQTQADAVRQTVYKITPSPWPIDDRISSDIDNAHCRRWPDRPANLISRSQLLAVSPGLRLILIHRIDHWLYLKRKNNSARKWLWRVMLIPIALMKLTMMRMNAKSDIANDCEIEQDVLFSDQGNIIFGARRTGSGTVIGTRVTVGMNHTDRGRPKIGRNVWIGSDCVIYGAITIGDGATLLPGTVLSRSVPPGVMMQGNPPRLVARGFDNSQLREHCDLDATHYVNTGQED</sequence>
<evidence type="ECO:0008006" key="4">
    <source>
        <dbReference type="Google" id="ProtNLM"/>
    </source>
</evidence>
<dbReference type="Proteomes" id="UP000733744">
    <property type="component" value="Unassembled WGS sequence"/>
</dbReference>
<keyword evidence="3" id="KW-1185">Reference proteome</keyword>
<name>A0ABY3C7R4_9GAMM</name>
<reference evidence="2 3" key="1">
    <citation type="journal article" date="2019" name="Antonie Van Leeuwenhoek">
        <title>Description of 'Ca. Methylobacter oryzae' KRF1, a novel species from the environmentally important Methylobacter clade 2.</title>
        <authorList>
            <person name="Khatri K."/>
            <person name="Mohite J.A."/>
            <person name="Pandit P.S."/>
            <person name="Bahulikar R."/>
            <person name="Rahalkar M.C."/>
        </authorList>
    </citation>
    <scope>NUCLEOTIDE SEQUENCE [LARGE SCALE GENOMIC DNA]</scope>
    <source>
        <strain evidence="2 3">KRF1</strain>
    </source>
</reference>
<evidence type="ECO:0000256" key="1">
    <source>
        <dbReference type="SAM" id="MobiDB-lite"/>
    </source>
</evidence>
<comment type="caution">
    <text evidence="2">The sequence shown here is derived from an EMBL/GenBank/DDBJ whole genome shotgun (WGS) entry which is preliminary data.</text>
</comment>
<dbReference type="Pfam" id="PF00132">
    <property type="entry name" value="Hexapep"/>
    <property type="match status" value="1"/>
</dbReference>
<proteinExistence type="predicted"/>
<dbReference type="PANTHER" id="PTHR42811">
    <property type="entry name" value="SERINE ACETYLTRANSFERASE"/>
    <property type="match status" value="1"/>
</dbReference>
<dbReference type="SUPFAM" id="SSF51161">
    <property type="entry name" value="Trimeric LpxA-like enzymes"/>
    <property type="match status" value="1"/>
</dbReference>
<dbReference type="Gene3D" id="2.160.10.10">
    <property type="entry name" value="Hexapeptide repeat proteins"/>
    <property type="match status" value="1"/>
</dbReference>
<accession>A0ABY3C7R4</accession>
<dbReference type="RefSeq" id="WP_127028400.1">
    <property type="nucleotide sequence ID" value="NZ_RYFG02000109.1"/>
</dbReference>
<evidence type="ECO:0000313" key="3">
    <source>
        <dbReference type="Proteomes" id="UP000733744"/>
    </source>
</evidence>
<dbReference type="EMBL" id="RYFG02000109">
    <property type="protein sequence ID" value="TRW92064.1"/>
    <property type="molecule type" value="Genomic_DNA"/>
</dbReference>
<gene>
    <name evidence="2" type="ORF">EKO24_015470</name>
</gene>